<accession>A0A5B9QQZ1</accession>
<feature type="region of interest" description="Disordered" evidence="1">
    <location>
        <begin position="23"/>
        <end position="47"/>
    </location>
</feature>
<dbReference type="AlphaFoldDB" id="A0A5B9QQZ1"/>
<proteinExistence type="predicted"/>
<evidence type="ECO:0000256" key="2">
    <source>
        <dbReference type="SAM" id="SignalP"/>
    </source>
</evidence>
<sequence length="641" mass="72389" precursor="true">MAAAMATACLLAVAPTAVAQRRANSANAKKPPPIRLPSSVRQKTPVSMDVAAVDSNNRSRVRGTAARIDSIVEQGLSQHGQSPNPMTSDAVFLRRIYLDVAGRIPTAEEAETFLQSKDENRREQLIDDLLGRPDYVFNMYNFWADILRLTERPQPNLIADPYLAYVKDAIRTNQPYDEWVYEMLTAEGKVWDNPAVGFQLRDDGQPLTYVDNTVRVFLGTQIGCAQCHDHPFDVWTQHEFYALAALTYGVKTRIDNRDPEYKNGNRANMLISQARDKYPNGRVPGELQRLARANTYRVKETPRQLRLPHDYAYSDAKPKQVVEPAVLYGEIPDAASSQSPRHQFAAWLTSADNEYFSKTIANRYWKRFLGVGLVEPVDDFNGDNVCVNEDLLDYLAKEIVRLGFDQKEFIRAILYSNTYQRRSTAYTLADGTAYYFPGPALRRMTAEQAWDSILTLAVYNTVPFQRPTADQMRGVLDLDMSSVSLSEAEAQAARFKETYFMGPYKRSLRQHAYKGNVLCRASELPVPLPPDHFLRQFGQGDRQVISAGQTSATVPQILTMFNGPITHVMLENGSLIYDNMSASKNPREAVELVFVSLLGRRPTQRDRVEAIREISTAERPGIGYGNLVWALLNTREFLFVQ</sequence>
<name>A0A5B9QQZ1_9BACT</name>
<evidence type="ECO:0000259" key="3">
    <source>
        <dbReference type="Pfam" id="PF07583"/>
    </source>
</evidence>
<keyword evidence="2" id="KW-0732">Signal</keyword>
<dbReference type="PANTHER" id="PTHR35889:SF3">
    <property type="entry name" value="F-BOX DOMAIN-CONTAINING PROTEIN"/>
    <property type="match status" value="1"/>
</dbReference>
<keyword evidence="6" id="KW-1185">Reference proteome</keyword>
<dbReference type="Pfam" id="PF07583">
    <property type="entry name" value="PSCyt2"/>
    <property type="match status" value="1"/>
</dbReference>
<dbReference type="InterPro" id="IPR022655">
    <property type="entry name" value="DUF1553"/>
</dbReference>
<feature type="signal peptide" evidence="2">
    <location>
        <begin position="1"/>
        <end position="19"/>
    </location>
</feature>
<dbReference type="Proteomes" id="UP000325286">
    <property type="component" value="Chromosome"/>
</dbReference>
<evidence type="ECO:0000259" key="4">
    <source>
        <dbReference type="Pfam" id="PF07587"/>
    </source>
</evidence>
<feature type="domain" description="DUF1553" evidence="4">
    <location>
        <begin position="341"/>
        <end position="609"/>
    </location>
</feature>
<evidence type="ECO:0000313" key="6">
    <source>
        <dbReference type="Proteomes" id="UP000325286"/>
    </source>
</evidence>
<evidence type="ECO:0000313" key="5">
    <source>
        <dbReference type="EMBL" id="QEG39456.1"/>
    </source>
</evidence>
<evidence type="ECO:0008006" key="7">
    <source>
        <dbReference type="Google" id="ProtNLM"/>
    </source>
</evidence>
<evidence type="ECO:0000256" key="1">
    <source>
        <dbReference type="SAM" id="MobiDB-lite"/>
    </source>
</evidence>
<protein>
    <recommendedName>
        <fullName evidence="7">Cytochrome c domain-containing protein</fullName>
    </recommendedName>
</protein>
<dbReference type="KEGG" id="rul:UC8_14510"/>
<feature type="chain" id="PRO_5023013827" description="Cytochrome c domain-containing protein" evidence="2">
    <location>
        <begin position="20"/>
        <end position="641"/>
    </location>
</feature>
<gene>
    <name evidence="5" type="ORF">UC8_14510</name>
</gene>
<dbReference type="Pfam" id="PF07587">
    <property type="entry name" value="PSD1"/>
    <property type="match status" value="1"/>
</dbReference>
<dbReference type="EMBL" id="CP042914">
    <property type="protein sequence ID" value="QEG39456.1"/>
    <property type="molecule type" value="Genomic_DNA"/>
</dbReference>
<organism evidence="5 6">
    <name type="scientific">Roseimaritima ulvae</name>
    <dbReference type="NCBI Taxonomy" id="980254"/>
    <lineage>
        <taxon>Bacteria</taxon>
        <taxon>Pseudomonadati</taxon>
        <taxon>Planctomycetota</taxon>
        <taxon>Planctomycetia</taxon>
        <taxon>Pirellulales</taxon>
        <taxon>Pirellulaceae</taxon>
        <taxon>Roseimaritima</taxon>
    </lineage>
</organism>
<dbReference type="InterPro" id="IPR011444">
    <property type="entry name" value="DUF1549"/>
</dbReference>
<feature type="domain" description="DUF1549" evidence="3">
    <location>
        <begin position="68"/>
        <end position="246"/>
    </location>
</feature>
<dbReference type="PANTHER" id="PTHR35889">
    <property type="entry name" value="CYCLOINULO-OLIGOSACCHARIDE FRUCTANOTRANSFERASE-RELATED"/>
    <property type="match status" value="1"/>
</dbReference>
<reference evidence="5 6" key="1">
    <citation type="submission" date="2019-08" db="EMBL/GenBank/DDBJ databases">
        <title>Deep-cultivation of Planctomycetes and their phenomic and genomic characterization uncovers novel biology.</title>
        <authorList>
            <person name="Wiegand S."/>
            <person name="Jogler M."/>
            <person name="Boedeker C."/>
            <person name="Pinto D."/>
            <person name="Vollmers J."/>
            <person name="Rivas-Marin E."/>
            <person name="Kohn T."/>
            <person name="Peeters S.H."/>
            <person name="Heuer A."/>
            <person name="Rast P."/>
            <person name="Oberbeckmann S."/>
            <person name="Bunk B."/>
            <person name="Jeske O."/>
            <person name="Meyerdierks A."/>
            <person name="Storesund J.E."/>
            <person name="Kallscheuer N."/>
            <person name="Luecker S."/>
            <person name="Lage O.M."/>
            <person name="Pohl T."/>
            <person name="Merkel B.J."/>
            <person name="Hornburger P."/>
            <person name="Mueller R.-W."/>
            <person name="Bruemmer F."/>
            <person name="Labrenz M."/>
            <person name="Spormann A.M."/>
            <person name="Op den Camp H."/>
            <person name="Overmann J."/>
            <person name="Amann R."/>
            <person name="Jetten M.S.M."/>
            <person name="Mascher T."/>
            <person name="Medema M.H."/>
            <person name="Devos D.P."/>
            <person name="Kaster A.-K."/>
            <person name="Ovreas L."/>
            <person name="Rohde M."/>
            <person name="Galperin M.Y."/>
            <person name="Jogler C."/>
        </authorList>
    </citation>
    <scope>NUCLEOTIDE SEQUENCE [LARGE SCALE GENOMIC DNA]</scope>
    <source>
        <strain evidence="5 6">UC8</strain>
    </source>
</reference>